<dbReference type="PANTHER" id="PTHR12109">
    <property type="entry name" value="RING FINGER PROTEIN 141-RELATED"/>
    <property type="match status" value="1"/>
</dbReference>
<proteinExistence type="predicted"/>
<feature type="region of interest" description="Disordered" evidence="6">
    <location>
        <begin position="514"/>
        <end position="535"/>
    </location>
</feature>
<dbReference type="PROSITE" id="PS50089">
    <property type="entry name" value="ZF_RING_2"/>
    <property type="match status" value="1"/>
</dbReference>
<name>A0A2H3JSJ8_WOLCO</name>
<dbReference type="SMART" id="SM00184">
    <property type="entry name" value="RING"/>
    <property type="match status" value="1"/>
</dbReference>
<evidence type="ECO:0000256" key="5">
    <source>
        <dbReference type="SAM" id="Coils"/>
    </source>
</evidence>
<dbReference type="InterPro" id="IPR027370">
    <property type="entry name" value="Znf-RING_euk"/>
</dbReference>
<dbReference type="Proteomes" id="UP000218811">
    <property type="component" value="Unassembled WGS sequence"/>
</dbReference>
<dbReference type="STRING" id="742152.A0A2H3JSJ8"/>
<evidence type="ECO:0000256" key="6">
    <source>
        <dbReference type="SAM" id="MobiDB-lite"/>
    </source>
</evidence>
<dbReference type="Pfam" id="PF13445">
    <property type="entry name" value="zf-RING_UBOX"/>
    <property type="match status" value="1"/>
</dbReference>
<organism evidence="8 9">
    <name type="scientific">Wolfiporia cocos (strain MD-104)</name>
    <name type="common">Brown rot fungus</name>
    <dbReference type="NCBI Taxonomy" id="742152"/>
    <lineage>
        <taxon>Eukaryota</taxon>
        <taxon>Fungi</taxon>
        <taxon>Dikarya</taxon>
        <taxon>Basidiomycota</taxon>
        <taxon>Agaricomycotina</taxon>
        <taxon>Agaricomycetes</taxon>
        <taxon>Polyporales</taxon>
        <taxon>Phaeolaceae</taxon>
        <taxon>Wolfiporia</taxon>
    </lineage>
</organism>
<dbReference type="InterPro" id="IPR017907">
    <property type="entry name" value="Znf_RING_CS"/>
</dbReference>
<dbReference type="SUPFAM" id="SSF57850">
    <property type="entry name" value="RING/U-box"/>
    <property type="match status" value="1"/>
</dbReference>
<feature type="domain" description="RING-type" evidence="7">
    <location>
        <begin position="241"/>
        <end position="298"/>
    </location>
</feature>
<evidence type="ECO:0000256" key="2">
    <source>
        <dbReference type="ARBA" id="ARBA00022771"/>
    </source>
</evidence>
<dbReference type="Gene3D" id="3.30.40.10">
    <property type="entry name" value="Zinc/RING finger domain, C3HC4 (zinc finger)"/>
    <property type="match status" value="1"/>
</dbReference>
<keyword evidence="3" id="KW-0862">Zinc</keyword>
<accession>A0A2H3JSJ8</accession>
<dbReference type="InterPro" id="IPR047126">
    <property type="entry name" value="RNF141-like"/>
</dbReference>
<dbReference type="OrthoDB" id="6105938at2759"/>
<feature type="coiled-coil region" evidence="5">
    <location>
        <begin position="211"/>
        <end position="238"/>
    </location>
</feature>
<evidence type="ECO:0000256" key="1">
    <source>
        <dbReference type="ARBA" id="ARBA00022723"/>
    </source>
</evidence>
<dbReference type="GO" id="GO:0008270">
    <property type="term" value="F:zinc ion binding"/>
    <property type="evidence" value="ECO:0007669"/>
    <property type="project" value="UniProtKB-KW"/>
</dbReference>
<keyword evidence="1" id="KW-0479">Metal-binding</keyword>
<dbReference type="InterPro" id="IPR001841">
    <property type="entry name" value="Znf_RING"/>
</dbReference>
<reference evidence="8 9" key="1">
    <citation type="journal article" date="2012" name="Science">
        <title>The Paleozoic origin of enzymatic lignin decomposition reconstructed from 31 fungal genomes.</title>
        <authorList>
            <person name="Floudas D."/>
            <person name="Binder M."/>
            <person name="Riley R."/>
            <person name="Barry K."/>
            <person name="Blanchette R.A."/>
            <person name="Henrissat B."/>
            <person name="Martinez A.T."/>
            <person name="Otillar R."/>
            <person name="Spatafora J.W."/>
            <person name="Yadav J.S."/>
            <person name="Aerts A."/>
            <person name="Benoit I."/>
            <person name="Boyd A."/>
            <person name="Carlson A."/>
            <person name="Copeland A."/>
            <person name="Coutinho P.M."/>
            <person name="de Vries R.P."/>
            <person name="Ferreira P."/>
            <person name="Findley K."/>
            <person name="Foster B."/>
            <person name="Gaskell J."/>
            <person name="Glotzer D."/>
            <person name="Gorecki P."/>
            <person name="Heitman J."/>
            <person name="Hesse C."/>
            <person name="Hori C."/>
            <person name="Igarashi K."/>
            <person name="Jurgens J.A."/>
            <person name="Kallen N."/>
            <person name="Kersten P."/>
            <person name="Kohler A."/>
            <person name="Kuees U."/>
            <person name="Kumar T.K.A."/>
            <person name="Kuo A."/>
            <person name="LaButti K."/>
            <person name="Larrondo L.F."/>
            <person name="Lindquist E."/>
            <person name="Ling A."/>
            <person name="Lombard V."/>
            <person name="Lucas S."/>
            <person name="Lundell T."/>
            <person name="Martin R."/>
            <person name="McLaughlin D.J."/>
            <person name="Morgenstern I."/>
            <person name="Morin E."/>
            <person name="Murat C."/>
            <person name="Nagy L.G."/>
            <person name="Nolan M."/>
            <person name="Ohm R.A."/>
            <person name="Patyshakuliyeva A."/>
            <person name="Rokas A."/>
            <person name="Ruiz-Duenas F.J."/>
            <person name="Sabat G."/>
            <person name="Salamov A."/>
            <person name="Samejima M."/>
            <person name="Schmutz J."/>
            <person name="Slot J.C."/>
            <person name="St John F."/>
            <person name="Stenlid J."/>
            <person name="Sun H."/>
            <person name="Sun S."/>
            <person name="Syed K."/>
            <person name="Tsang A."/>
            <person name="Wiebenga A."/>
            <person name="Young D."/>
            <person name="Pisabarro A."/>
            <person name="Eastwood D.C."/>
            <person name="Martin F."/>
            <person name="Cullen D."/>
            <person name="Grigoriev I.V."/>
            <person name="Hibbett D.S."/>
        </authorList>
    </citation>
    <scope>NUCLEOTIDE SEQUENCE [LARGE SCALE GENOMIC DNA]</scope>
    <source>
        <strain evidence="8 9">MD-104</strain>
    </source>
</reference>
<dbReference type="OMA" id="CTREMIN"/>
<sequence length="535" mass="60284">MPPLSFLGPMQSAQRRPAGNAKSRENKTTQPVPNAAHRSHKTHSPDALEEGPSNRNDTGGRKKKRSHNATSITTPIEMSLPQHSAEDQDSTRGRKNKSKSRAPSLFAEEGNNTLVLRELLSDGGPGTSRSKRKERSKSRETSCRSSMKTPSESSRLETESLSMSGNDSHYQLMLEVEILRKQLLASKRTIQKQSKIIDELRIESASSSKLQQEQSKEMKRLRDQLQKSDELVSCIESNMTCQICMELLSRPNGLSPCGHVLCEGCLQSWFRAAPSDDDILDDVPDRLLYLDKTCPCCRAIIHTRPIPLFVVKSLASALGKAKASPDAPRVPSPLPNGDPWAGIFPEHSDDDWSDEDSDDDMDVDEDEDYDEDDDEDDGDNWEDDWYGSPNGEEHYAGPYVRPRWAPPSEYVTREDYAFLDDLADEELAILRRGATLQMIDIFAMDYTHDHGLSARLDGNTVFLGWNIHLHENDDAGEVYMDWIAVDIVTHPERWEVLHEPDGTFTAWRLVPQEDSEYETSDSEAYMPSLAEDEEF</sequence>
<gene>
    <name evidence="8" type="ORF">WOLCODRAFT_133254</name>
</gene>
<evidence type="ECO:0000313" key="9">
    <source>
        <dbReference type="Proteomes" id="UP000218811"/>
    </source>
</evidence>
<feature type="compositionally biased region" description="Acidic residues" evidence="6">
    <location>
        <begin position="348"/>
        <end position="385"/>
    </location>
</feature>
<evidence type="ECO:0000256" key="4">
    <source>
        <dbReference type="PROSITE-ProRule" id="PRU00175"/>
    </source>
</evidence>
<dbReference type="AlphaFoldDB" id="A0A2H3JSJ8"/>
<evidence type="ECO:0000256" key="3">
    <source>
        <dbReference type="ARBA" id="ARBA00022833"/>
    </source>
</evidence>
<keyword evidence="9" id="KW-1185">Reference proteome</keyword>
<dbReference type="EMBL" id="KB468157">
    <property type="protein sequence ID" value="PCH44455.1"/>
    <property type="molecule type" value="Genomic_DNA"/>
</dbReference>
<protein>
    <recommendedName>
        <fullName evidence="7">RING-type domain-containing protein</fullName>
    </recommendedName>
</protein>
<dbReference type="InterPro" id="IPR013083">
    <property type="entry name" value="Znf_RING/FYVE/PHD"/>
</dbReference>
<dbReference type="Pfam" id="PF26609">
    <property type="entry name" value="DUF8191"/>
    <property type="match status" value="1"/>
</dbReference>
<keyword evidence="5" id="KW-0175">Coiled coil</keyword>
<evidence type="ECO:0000259" key="7">
    <source>
        <dbReference type="PROSITE" id="PS50089"/>
    </source>
</evidence>
<feature type="region of interest" description="Disordered" evidence="6">
    <location>
        <begin position="321"/>
        <end position="399"/>
    </location>
</feature>
<evidence type="ECO:0000313" key="8">
    <source>
        <dbReference type="EMBL" id="PCH44455.1"/>
    </source>
</evidence>
<dbReference type="InterPro" id="IPR058504">
    <property type="entry name" value="DUF8191"/>
</dbReference>
<keyword evidence="2 4" id="KW-0863">Zinc-finger</keyword>
<feature type="region of interest" description="Disordered" evidence="6">
    <location>
        <begin position="1"/>
        <end position="162"/>
    </location>
</feature>
<dbReference type="PROSITE" id="PS00518">
    <property type="entry name" value="ZF_RING_1"/>
    <property type="match status" value="1"/>
</dbReference>